<comment type="subcellular location">
    <subcellularLocation>
        <location evidence="1">Periplasm</location>
    </subcellularLocation>
</comment>
<evidence type="ECO:0000256" key="2">
    <source>
        <dbReference type="ARBA" id="ARBA00010742"/>
    </source>
</evidence>
<gene>
    <name evidence="5" type="ORF">BCM14_0187</name>
</gene>
<dbReference type="AlphaFoldDB" id="A0A2T0XQG0"/>
<reference evidence="5 6" key="1">
    <citation type="submission" date="2018-03" db="EMBL/GenBank/DDBJ databases">
        <title>Genomic Encyclopedia of Type Strains, Phase III (KMG-III): the genomes of soil and plant-associated and newly described type strains.</title>
        <authorList>
            <person name="Whitman W."/>
        </authorList>
    </citation>
    <scope>NUCLEOTIDE SEQUENCE [LARGE SCALE GENOMIC DNA]</scope>
    <source>
        <strain evidence="5 6">MWH-P2sevCIIIb</strain>
    </source>
</reference>
<dbReference type="Proteomes" id="UP000238308">
    <property type="component" value="Unassembled WGS sequence"/>
</dbReference>
<evidence type="ECO:0000259" key="4">
    <source>
        <dbReference type="Pfam" id="PF09084"/>
    </source>
</evidence>
<organism evidence="5 6">
    <name type="scientific">Jezberella montanilacus</name>
    <dbReference type="NCBI Taxonomy" id="323426"/>
    <lineage>
        <taxon>Bacteria</taxon>
        <taxon>Pseudomonadati</taxon>
        <taxon>Pseudomonadota</taxon>
        <taxon>Betaproteobacteria</taxon>
        <taxon>Burkholderiales</taxon>
        <taxon>Alcaligenaceae</taxon>
        <taxon>Jezberella</taxon>
    </lineage>
</organism>
<dbReference type="EMBL" id="PVTV01000002">
    <property type="protein sequence ID" value="PRZ01166.1"/>
    <property type="molecule type" value="Genomic_DNA"/>
</dbReference>
<accession>A0A2T0XQG0</accession>
<evidence type="ECO:0000313" key="5">
    <source>
        <dbReference type="EMBL" id="PRZ01166.1"/>
    </source>
</evidence>
<evidence type="ECO:0000313" key="6">
    <source>
        <dbReference type="Proteomes" id="UP000238308"/>
    </source>
</evidence>
<dbReference type="OrthoDB" id="8555942at2"/>
<name>A0A2T0XQG0_9BURK</name>
<dbReference type="GO" id="GO:0042597">
    <property type="term" value="C:periplasmic space"/>
    <property type="evidence" value="ECO:0007669"/>
    <property type="project" value="UniProtKB-SubCell"/>
</dbReference>
<evidence type="ECO:0000256" key="1">
    <source>
        <dbReference type="ARBA" id="ARBA00004418"/>
    </source>
</evidence>
<dbReference type="PANTHER" id="PTHR30024">
    <property type="entry name" value="ALIPHATIC SULFONATES-BINDING PROTEIN-RELATED"/>
    <property type="match status" value="1"/>
</dbReference>
<sequence>MKIRLAENFRAVFYAPFYATVALGFHRDEGVDITLVDSPSPGAGIAELAAGNIDCMWGGPLRVIKERDQAPKTESSIVAFCEVAAKDPFFLVGSPLLQPFALEDLASLRLGVVSEVPTPWLCLEQDLRDLQIDPAGIAKTLNKTMADNALGLTQCTLDVAQLFEPYVSQLELAGEAVVLRAASDRGFTAYTTFISSYANLARHSAAFEAMIRAVEKFNPWLAEHGHKELARVVQPFYPALPRQTLERAMQRYEQAELWTCRRAISRQGFDRLVLSMQQSGFVKSSPSYEDCVAPCSYESD</sequence>
<protein>
    <submittedName>
        <fullName evidence="5">NitT/TauT family transport system substrate-binding protein</fullName>
    </submittedName>
</protein>
<proteinExistence type="inferred from homology"/>
<dbReference type="SUPFAM" id="SSF53850">
    <property type="entry name" value="Periplasmic binding protein-like II"/>
    <property type="match status" value="1"/>
</dbReference>
<feature type="domain" description="SsuA/THI5-like" evidence="4">
    <location>
        <begin position="15"/>
        <end position="217"/>
    </location>
</feature>
<comment type="caution">
    <text evidence="5">The sequence shown here is derived from an EMBL/GenBank/DDBJ whole genome shotgun (WGS) entry which is preliminary data.</text>
</comment>
<dbReference type="Gene3D" id="3.40.190.10">
    <property type="entry name" value="Periplasmic binding protein-like II"/>
    <property type="match status" value="2"/>
</dbReference>
<keyword evidence="6" id="KW-1185">Reference proteome</keyword>
<keyword evidence="3" id="KW-0732">Signal</keyword>
<dbReference type="Pfam" id="PF09084">
    <property type="entry name" value="NMT1"/>
    <property type="match status" value="1"/>
</dbReference>
<evidence type="ECO:0000256" key="3">
    <source>
        <dbReference type="ARBA" id="ARBA00022729"/>
    </source>
</evidence>
<dbReference type="RefSeq" id="WP_106226120.1">
    <property type="nucleotide sequence ID" value="NZ_PVTV01000002.1"/>
</dbReference>
<comment type="similarity">
    <text evidence="2">Belongs to the bacterial solute-binding protein SsuA/TauA family.</text>
</comment>
<dbReference type="PANTHER" id="PTHR30024:SF47">
    <property type="entry name" value="TAURINE-BINDING PERIPLASMIC PROTEIN"/>
    <property type="match status" value="1"/>
</dbReference>
<dbReference type="InterPro" id="IPR015168">
    <property type="entry name" value="SsuA/THI5"/>
</dbReference>